<dbReference type="EMBL" id="MCFN01000916">
    <property type="protein sequence ID" value="OXB54444.1"/>
    <property type="molecule type" value="Genomic_DNA"/>
</dbReference>
<dbReference type="OrthoDB" id="125906at2759"/>
<evidence type="ECO:0000313" key="5">
    <source>
        <dbReference type="Proteomes" id="UP000198323"/>
    </source>
</evidence>
<evidence type="ECO:0000256" key="1">
    <source>
        <dbReference type="SAM" id="MobiDB-lite"/>
    </source>
</evidence>
<evidence type="ECO:0000259" key="3">
    <source>
        <dbReference type="Pfam" id="PF18289"/>
    </source>
</evidence>
<feature type="domain" description="CCDC81 HU" evidence="2">
    <location>
        <begin position="2"/>
        <end position="64"/>
    </location>
</feature>
<proteinExistence type="predicted"/>
<dbReference type="GO" id="GO:0005815">
    <property type="term" value="C:microtubule organizing center"/>
    <property type="evidence" value="ECO:0007669"/>
    <property type="project" value="TreeGrafter"/>
</dbReference>
<dbReference type="InterPro" id="IPR028034">
    <property type="entry name" value="HU-CCDC81"/>
</dbReference>
<name>A0A226MGM7_CALSU</name>
<feature type="compositionally biased region" description="Basic and acidic residues" evidence="1">
    <location>
        <begin position="251"/>
        <end position="262"/>
    </location>
</feature>
<evidence type="ECO:0000259" key="2">
    <source>
        <dbReference type="Pfam" id="PF14908"/>
    </source>
</evidence>
<dbReference type="InterPro" id="IPR026295">
    <property type="entry name" value="CCD81"/>
</dbReference>
<dbReference type="PANTHER" id="PTHR14362:SF2">
    <property type="entry name" value="COILED-COIL DOMAIN-CONTAINING PROTEIN 81"/>
    <property type="match status" value="1"/>
</dbReference>
<feature type="domain" description="CCDC81 HU" evidence="3">
    <location>
        <begin position="79"/>
        <end position="149"/>
    </location>
</feature>
<organism evidence="4 5">
    <name type="scientific">Callipepla squamata</name>
    <name type="common">Scaled quail</name>
    <dbReference type="NCBI Taxonomy" id="9009"/>
    <lineage>
        <taxon>Eukaryota</taxon>
        <taxon>Metazoa</taxon>
        <taxon>Chordata</taxon>
        <taxon>Craniata</taxon>
        <taxon>Vertebrata</taxon>
        <taxon>Euteleostomi</taxon>
        <taxon>Archelosauria</taxon>
        <taxon>Archosauria</taxon>
        <taxon>Dinosauria</taxon>
        <taxon>Saurischia</taxon>
        <taxon>Theropoda</taxon>
        <taxon>Coelurosauria</taxon>
        <taxon>Aves</taxon>
        <taxon>Neognathae</taxon>
        <taxon>Galloanserae</taxon>
        <taxon>Galliformes</taxon>
        <taxon>Odontophoridae</taxon>
        <taxon>Callipepla</taxon>
    </lineage>
</organism>
<evidence type="ECO:0000313" key="4">
    <source>
        <dbReference type="EMBL" id="OXB54444.1"/>
    </source>
</evidence>
<feature type="region of interest" description="Disordered" evidence="1">
    <location>
        <begin position="235"/>
        <end position="279"/>
    </location>
</feature>
<feature type="non-terminal residue" evidence="4">
    <location>
        <position position="1"/>
    </location>
</feature>
<gene>
    <name evidence="4" type="ORF">ASZ78_003579</name>
</gene>
<dbReference type="Pfam" id="PF18289">
    <property type="entry name" value="HU-CCDC81_euk_2"/>
    <property type="match status" value="1"/>
</dbReference>
<reference evidence="4 5" key="1">
    <citation type="submission" date="2016-07" db="EMBL/GenBank/DDBJ databases">
        <title>Disparate Historic Effective Population Sizes Predicted by Modern Levels of Genome Diversity for the Scaled Quail (Callipepla squamata) and the Northern Bobwhite (Colinus virginianus): Inferences from First and Second Generation Draft Genome Assemblies for Sympatric New World Quail.</title>
        <authorList>
            <person name="Oldeschulte D.L."/>
            <person name="Halley Y.A."/>
            <person name="Bhattarai E.K."/>
            <person name="Brashear W.A."/>
            <person name="Hill J."/>
            <person name="Metz R.P."/>
            <person name="Johnson C.D."/>
            <person name="Rollins D."/>
            <person name="Peterson M.J."/>
            <person name="Bickhart D.M."/>
            <person name="Decker J.E."/>
            <person name="Seabury C.M."/>
        </authorList>
    </citation>
    <scope>NUCLEOTIDE SEQUENCE [LARGE SCALE GENOMIC DNA]</scope>
    <source>
        <strain evidence="4 5">Texas</strain>
        <tissue evidence="4">Leg muscle</tissue>
    </source>
</reference>
<accession>A0A226MGM7</accession>
<feature type="region of interest" description="Disordered" evidence="1">
    <location>
        <begin position="370"/>
        <end position="425"/>
    </location>
</feature>
<dbReference type="STRING" id="9009.A0A226MGM7"/>
<dbReference type="Pfam" id="PF14908">
    <property type="entry name" value="HU-CCDC81_euk_1"/>
    <property type="match status" value="1"/>
</dbReference>
<protein>
    <recommendedName>
        <fullName evidence="6">CCDC81 HU domain-containing protein</fullName>
    </recommendedName>
</protein>
<sequence length="487" mass="54509">LAKIWSSASYYLGQQLALYQAVHIPGLGSFTVVRENVVSQQKGLVVVDRPVFHLAKVLAQDHDLLYDSIDVPGHDWFRQLPYARIASENGISEGAAQLCVERTVCQFGACIHKSCSIAFIWWDVGMLLIEGRRVQMRFFEDYLGKLNGTTDALQALLAMPEMSKSVMSRHDSPASLTTSGHVTVFPMFKHEFVMKEPTTARVELKYRVKSRQGWATAGDTGRKGDLCETRLLHRPALSPRRLPAGAGMPERGQKAEEKEPRTRQLPAIPGRSLKEGGQEKAVPLRTPRMVDFFAEAREKYKQVTAEMKLAQTKKEEKGKNGKKEVEVKETVKKGKKEMEGKRMETVKKEMVKKGVETVKKETVKKGMETVKKGKEMRKEGKGKETVMKGKEIGKQEKGKKEMVKKGKKVKDVQKEEKEKAGKAEKVRKEKAQELAEVLLLVVFPSRCSPYWNVLAGSCMLGSSTPALSVLSRTGMHCVRGRTLPPAI</sequence>
<comment type="caution">
    <text evidence="4">The sequence shown here is derived from an EMBL/GenBank/DDBJ whole genome shotgun (WGS) entry which is preliminary data.</text>
</comment>
<dbReference type="PANTHER" id="PTHR14362">
    <property type="entry name" value="COILED-COIL DOMAIN-CONTAINING PROTEIN 81"/>
    <property type="match status" value="1"/>
</dbReference>
<keyword evidence="5" id="KW-1185">Reference proteome</keyword>
<evidence type="ECO:0008006" key="6">
    <source>
        <dbReference type="Google" id="ProtNLM"/>
    </source>
</evidence>
<dbReference type="InterPro" id="IPR040673">
    <property type="entry name" value="CCDC81_HU_dom_2"/>
</dbReference>
<dbReference type="AlphaFoldDB" id="A0A226MGM7"/>
<dbReference type="Proteomes" id="UP000198323">
    <property type="component" value="Unassembled WGS sequence"/>
</dbReference>